<reference evidence="4 5" key="2">
    <citation type="journal article" date="2019" name="G3 (Bethesda)">
        <title>Hybrid Assembly of the Genome of the Entomopathogenic Nematode Steinernema carpocapsae Identifies the X-Chromosome.</title>
        <authorList>
            <person name="Serra L."/>
            <person name="Macchietto M."/>
            <person name="Macias-Munoz A."/>
            <person name="McGill C.J."/>
            <person name="Rodriguez I.M."/>
            <person name="Rodriguez B."/>
            <person name="Murad R."/>
            <person name="Mortazavi A."/>
        </authorList>
    </citation>
    <scope>NUCLEOTIDE SEQUENCE [LARGE SCALE GENOMIC DNA]</scope>
    <source>
        <strain evidence="4 5">ALL</strain>
    </source>
</reference>
<organism evidence="4 5">
    <name type="scientific">Steinernema carpocapsae</name>
    <name type="common">Entomopathogenic nematode</name>
    <dbReference type="NCBI Taxonomy" id="34508"/>
    <lineage>
        <taxon>Eukaryota</taxon>
        <taxon>Metazoa</taxon>
        <taxon>Ecdysozoa</taxon>
        <taxon>Nematoda</taxon>
        <taxon>Chromadorea</taxon>
        <taxon>Rhabditida</taxon>
        <taxon>Tylenchina</taxon>
        <taxon>Panagrolaimomorpha</taxon>
        <taxon>Strongyloidoidea</taxon>
        <taxon>Steinernematidae</taxon>
        <taxon>Steinernema</taxon>
    </lineage>
</organism>
<evidence type="ECO:0000313" key="4">
    <source>
        <dbReference type="EMBL" id="TKR94212.1"/>
    </source>
</evidence>
<evidence type="ECO:0000259" key="3">
    <source>
        <dbReference type="SMART" id="SM00968"/>
    </source>
</evidence>
<protein>
    <recommendedName>
        <fullName evidence="3">SMC hinge domain-containing protein</fullName>
    </recommendedName>
</protein>
<dbReference type="GO" id="GO:0032991">
    <property type="term" value="C:protein-containing complex"/>
    <property type="evidence" value="ECO:0007669"/>
    <property type="project" value="UniProtKB-ARBA"/>
</dbReference>
<dbReference type="STRING" id="34508.A0A4U5PCV2"/>
<dbReference type="Gene3D" id="1.20.1060.20">
    <property type="match status" value="2"/>
</dbReference>
<dbReference type="EMBL" id="AZBU02000002">
    <property type="protein sequence ID" value="TKR94212.1"/>
    <property type="molecule type" value="Genomic_DNA"/>
</dbReference>
<dbReference type="Pfam" id="PF06470">
    <property type="entry name" value="SMC_hinge"/>
    <property type="match status" value="1"/>
</dbReference>
<dbReference type="InterPro" id="IPR003395">
    <property type="entry name" value="RecF/RecN/SMC_N"/>
</dbReference>
<dbReference type="InterPro" id="IPR010935">
    <property type="entry name" value="SMC_hinge"/>
</dbReference>
<dbReference type="InterPro" id="IPR027417">
    <property type="entry name" value="P-loop_NTPase"/>
</dbReference>
<dbReference type="Gene3D" id="3.30.70.1620">
    <property type="match status" value="1"/>
</dbReference>
<dbReference type="Gene3D" id="3.40.50.300">
    <property type="entry name" value="P-loop containing nucleotide triphosphate hydrolases"/>
    <property type="match status" value="2"/>
</dbReference>
<evidence type="ECO:0000256" key="2">
    <source>
        <dbReference type="SAM" id="Coils"/>
    </source>
</evidence>
<feature type="coiled-coil region" evidence="2">
    <location>
        <begin position="709"/>
        <end position="832"/>
    </location>
</feature>
<dbReference type="PANTHER" id="PTHR43977">
    <property type="entry name" value="STRUCTURAL MAINTENANCE OF CHROMOSOMES PROTEIN 3"/>
    <property type="match status" value="1"/>
</dbReference>
<comment type="caution">
    <text evidence="4">The sequence shown here is derived from an EMBL/GenBank/DDBJ whole genome shotgun (WGS) entry which is preliminary data.</text>
</comment>
<dbReference type="InterPro" id="IPR036277">
    <property type="entry name" value="SMC_hinge_sf"/>
</dbReference>
<dbReference type="GO" id="GO:0005694">
    <property type="term" value="C:chromosome"/>
    <property type="evidence" value="ECO:0007669"/>
    <property type="project" value="InterPro"/>
</dbReference>
<name>A0A4U5PCV2_STECR</name>
<feature type="domain" description="SMC hinge" evidence="3">
    <location>
        <begin position="504"/>
        <end position="672"/>
    </location>
</feature>
<dbReference type="SUPFAM" id="SSF52540">
    <property type="entry name" value="P-loop containing nucleoside triphosphate hydrolases"/>
    <property type="match status" value="1"/>
</dbReference>
<keyword evidence="1 2" id="KW-0175">Coiled coil</keyword>
<reference evidence="4 5" key="1">
    <citation type="journal article" date="2015" name="Genome Biol.">
        <title>Comparative genomics of Steinernema reveals deeply conserved gene regulatory networks.</title>
        <authorList>
            <person name="Dillman A.R."/>
            <person name="Macchietto M."/>
            <person name="Porter C.F."/>
            <person name="Rogers A."/>
            <person name="Williams B."/>
            <person name="Antoshechkin I."/>
            <person name="Lee M.M."/>
            <person name="Goodwin Z."/>
            <person name="Lu X."/>
            <person name="Lewis E.E."/>
            <person name="Goodrich-Blair H."/>
            <person name="Stock S.P."/>
            <person name="Adams B.J."/>
            <person name="Sternberg P.W."/>
            <person name="Mortazavi A."/>
        </authorList>
    </citation>
    <scope>NUCLEOTIDE SEQUENCE [LARGE SCALE GENOMIC DNA]</scope>
    <source>
        <strain evidence="4 5">ALL</strain>
    </source>
</reference>
<keyword evidence="5" id="KW-1185">Reference proteome</keyword>
<dbReference type="GO" id="GO:0051276">
    <property type="term" value="P:chromosome organization"/>
    <property type="evidence" value="ECO:0007669"/>
    <property type="project" value="InterPro"/>
</dbReference>
<evidence type="ECO:0000313" key="5">
    <source>
        <dbReference type="Proteomes" id="UP000298663"/>
    </source>
</evidence>
<accession>A0A4U5PCV2</accession>
<dbReference type="Proteomes" id="UP000298663">
    <property type="component" value="Unassembled WGS sequence"/>
</dbReference>
<dbReference type="OrthoDB" id="431497at2759"/>
<feature type="coiled-coil region" evidence="2">
    <location>
        <begin position="379"/>
        <end position="465"/>
    </location>
</feature>
<evidence type="ECO:0000256" key="1">
    <source>
        <dbReference type="ARBA" id="ARBA00023054"/>
    </source>
</evidence>
<dbReference type="SUPFAM" id="SSF75553">
    <property type="entry name" value="Smc hinge domain"/>
    <property type="match status" value="1"/>
</dbReference>
<dbReference type="AlphaFoldDB" id="A0A4U5PCV2"/>
<proteinExistence type="predicted"/>
<dbReference type="SMART" id="SM00968">
    <property type="entry name" value="SMC_hinge"/>
    <property type="match status" value="1"/>
</dbReference>
<gene>
    <name evidence="4" type="ORF">L596_008525</name>
</gene>
<dbReference type="GO" id="GO:0005524">
    <property type="term" value="F:ATP binding"/>
    <property type="evidence" value="ECO:0007669"/>
    <property type="project" value="InterPro"/>
</dbReference>
<feature type="coiled-coil region" evidence="2">
    <location>
        <begin position="866"/>
        <end position="893"/>
    </location>
</feature>
<dbReference type="Pfam" id="PF02463">
    <property type="entry name" value="SMC_N"/>
    <property type="match status" value="1"/>
</dbReference>
<sequence length="1206" mass="136187">MYLRTLKLENFRSFRKATVEFKPGTMAIVGHNGAGKSNLLVAIDFVLSNKQTLRSRREMEVYIYSRMINNRQDFANFAKVELIFEGADLVEHCKDGTLKISRRIDVEGLGDEIRVNGKKLARAKAHSILQGLGFNTQNLCNYIRVAQLDELLDSNGFKRKQMIEQVAGITSLNSQKYNEAQKLLETVTENLLNIDGKIGDFDKTVGATTNRFEELIENMRFKDEYLKREVALLVRKRTDCLVRSSQFLKTKQLIERTLHEAEENIEYVHKKQAEVLARISELEQISDSSESNKKKIALLESVFVEHKNQLEVLKAALVKDELFRRELEAKIITVDREIHEKSALLGKVADKEDKKRIAFEELSASVTCLKNKGYYEQVTLGMEAELRSQERAIEEHQKQIKKLETETKNIEKSRGELLQKTWSALLSANRAKALVEESARKALTEEEAELEGAELVEEKKKLLKTTMSELFARTPMNIRIGSLCFEKLMDKLNADPERFRTIINGFHGRLIDLIGVEDTHKPAVEAVAGDLLFAIVVDSHKTASAIMELFSRSNYPGSLKFLTLEKCGEPDENQISSSSLTISQNSLFKRSQSTDVNRAKAVKTNAGIHDVTMESIIEGHDESAFYHSVESEEAITQLIDVISFNTRFEAPVKSVFDKWILVKDLESGLHMARNGGSAVTPSGQWILPRGIVRAGLSTSSGAFELKAKIQEIRSEFQVANVELAQAEKRRENARKALDQNTRAMAEENRTADALKNDIHQVELHRSTVARECEMLGAELSVKQQEVEELKKSIAVRQQVQGKALRSLRNTNYDKLRARVKTAEDEFNALKSESSSLKHYIAQLQAKGRQFLEELDGFSRMPANKLTAEVERKCVELQEELARETEKLKGARVNGYVQKQLAIARNLADDLAKTLIDSEANLDQIQHLRAENKAKGRQVVEELKAVQGNLAVLAGQTEYEGEFDGVPVEELKAARNEWKARMGDLADSDVLFCNEDEILKELQAKLEAITFVDDEVTKYAKCVGVVKELEDDIAKKQSESFKEIFSRVSSAFCKFFAALGPSGSQARLVLKKAKPRSSTHGSQDLDTVEIWVDFNDGVEPDSGFWHRSRGQRSVIAMSFLLALLSYDASTIYCFDEIDSAMDESKRTCLSEFFKQIRVDRGVQMFFCTHRPEMLAHADTIYLVTNDGVQSYVEESSLGAASDYVRMR</sequence>